<keyword evidence="2" id="KW-1133">Transmembrane helix</keyword>
<evidence type="ECO:0000256" key="2">
    <source>
        <dbReference type="SAM" id="Phobius"/>
    </source>
</evidence>
<accession>A0A6A6FIS9</accession>
<dbReference type="Proteomes" id="UP000799539">
    <property type="component" value="Unassembled WGS sequence"/>
</dbReference>
<sequence length="270" mass="29555">MPPAQDKTPLTTTHIIIIVVVAVIGIVLIGSAISFCLNRRKRQHKNVRYMNPKLRGGADDEAEVVEFMKSGSFDSTHLKTCELDSSRPPCELGYSTRPLSEVPRTLQPGQSNTALPGFSPLVVNVPTLELEDTSRRELPPATSDQVLKPIPLNFSRPARDNKALTCDTKGFEQTTNPRSTATPEDDDVKPADPKRVSSPTIPKRLQSVNKDESWRQRQSSPVSPLASPDSSPRLGRKRRVSFASPVSPFEPSSSLDEGSRLALPERPATG</sequence>
<keyword evidence="2" id="KW-0472">Membrane</keyword>
<feature type="transmembrane region" description="Helical" evidence="2">
    <location>
        <begin position="15"/>
        <end position="37"/>
    </location>
</feature>
<organism evidence="3 4">
    <name type="scientific">Cercospora zeae-maydis SCOH1-5</name>
    <dbReference type="NCBI Taxonomy" id="717836"/>
    <lineage>
        <taxon>Eukaryota</taxon>
        <taxon>Fungi</taxon>
        <taxon>Dikarya</taxon>
        <taxon>Ascomycota</taxon>
        <taxon>Pezizomycotina</taxon>
        <taxon>Dothideomycetes</taxon>
        <taxon>Dothideomycetidae</taxon>
        <taxon>Mycosphaerellales</taxon>
        <taxon>Mycosphaerellaceae</taxon>
        <taxon>Cercospora</taxon>
    </lineage>
</organism>
<feature type="compositionally biased region" description="Polar residues" evidence="1">
    <location>
        <begin position="171"/>
        <end position="182"/>
    </location>
</feature>
<proteinExistence type="predicted"/>
<dbReference type="AlphaFoldDB" id="A0A6A6FIS9"/>
<keyword evidence="2" id="KW-0812">Transmembrane</keyword>
<gene>
    <name evidence="3" type="ORF">CERZMDRAFT_96842</name>
</gene>
<evidence type="ECO:0000313" key="3">
    <source>
        <dbReference type="EMBL" id="KAF2213174.1"/>
    </source>
</evidence>
<protein>
    <submittedName>
        <fullName evidence="3">Uncharacterized protein</fullName>
    </submittedName>
</protein>
<reference evidence="3" key="1">
    <citation type="journal article" date="2020" name="Stud. Mycol.">
        <title>101 Dothideomycetes genomes: a test case for predicting lifestyles and emergence of pathogens.</title>
        <authorList>
            <person name="Haridas S."/>
            <person name="Albert R."/>
            <person name="Binder M."/>
            <person name="Bloem J."/>
            <person name="Labutti K."/>
            <person name="Salamov A."/>
            <person name="Andreopoulos B."/>
            <person name="Baker S."/>
            <person name="Barry K."/>
            <person name="Bills G."/>
            <person name="Bluhm B."/>
            <person name="Cannon C."/>
            <person name="Castanera R."/>
            <person name="Culley D."/>
            <person name="Daum C."/>
            <person name="Ezra D."/>
            <person name="Gonzalez J."/>
            <person name="Henrissat B."/>
            <person name="Kuo A."/>
            <person name="Liang C."/>
            <person name="Lipzen A."/>
            <person name="Lutzoni F."/>
            <person name="Magnuson J."/>
            <person name="Mondo S."/>
            <person name="Nolan M."/>
            <person name="Ohm R."/>
            <person name="Pangilinan J."/>
            <person name="Park H.-J."/>
            <person name="Ramirez L."/>
            <person name="Alfaro M."/>
            <person name="Sun H."/>
            <person name="Tritt A."/>
            <person name="Yoshinaga Y."/>
            <person name="Zwiers L.-H."/>
            <person name="Turgeon B."/>
            <person name="Goodwin S."/>
            <person name="Spatafora J."/>
            <person name="Crous P."/>
            <person name="Grigoriev I."/>
        </authorList>
    </citation>
    <scope>NUCLEOTIDE SEQUENCE</scope>
    <source>
        <strain evidence="3">SCOH1-5</strain>
    </source>
</reference>
<dbReference type="EMBL" id="ML992671">
    <property type="protein sequence ID" value="KAF2213174.1"/>
    <property type="molecule type" value="Genomic_DNA"/>
</dbReference>
<keyword evidence="4" id="KW-1185">Reference proteome</keyword>
<dbReference type="OrthoDB" id="3638344at2759"/>
<evidence type="ECO:0000313" key="4">
    <source>
        <dbReference type="Proteomes" id="UP000799539"/>
    </source>
</evidence>
<evidence type="ECO:0000256" key="1">
    <source>
        <dbReference type="SAM" id="MobiDB-lite"/>
    </source>
</evidence>
<name>A0A6A6FIS9_9PEZI</name>
<feature type="region of interest" description="Disordered" evidence="1">
    <location>
        <begin position="133"/>
        <end position="270"/>
    </location>
</feature>